<reference evidence="1" key="1">
    <citation type="submission" date="2021-02" db="EMBL/GenBank/DDBJ databases">
        <authorList>
            <person name="Nowell W R."/>
        </authorList>
    </citation>
    <scope>NUCLEOTIDE SEQUENCE</scope>
</reference>
<accession>A0A815RLB5</accession>
<dbReference type="EMBL" id="CAJNOI010002506">
    <property type="protein sequence ID" value="CAF1479282.1"/>
    <property type="molecule type" value="Genomic_DNA"/>
</dbReference>
<sequence>MHRSSDSIDESSRLKQFAWEQWDDQVIAVIFRPGSYGLDRYVVKRYAEQVLCQSQRWKQLSLYFSSISPSIR</sequence>
<dbReference type="Proteomes" id="UP000663877">
    <property type="component" value="Unassembled WGS sequence"/>
</dbReference>
<feature type="non-terminal residue" evidence="1">
    <location>
        <position position="1"/>
    </location>
</feature>
<dbReference type="Proteomes" id="UP000663832">
    <property type="component" value="Unassembled WGS sequence"/>
</dbReference>
<evidence type="ECO:0000313" key="4">
    <source>
        <dbReference type="Proteomes" id="UP000663877"/>
    </source>
</evidence>
<dbReference type="AlphaFoldDB" id="A0A815RLB5"/>
<name>A0A815RLB5_9BILA</name>
<gene>
    <name evidence="1" type="ORF">BJG266_LOCUS41971</name>
    <name evidence="2" type="ORF">QVE165_LOCUS58851</name>
</gene>
<dbReference type="EMBL" id="CAJNOM010002828">
    <property type="protein sequence ID" value="CAF1638147.1"/>
    <property type="molecule type" value="Genomic_DNA"/>
</dbReference>
<protein>
    <submittedName>
        <fullName evidence="1">Uncharacterized protein</fullName>
    </submittedName>
</protein>
<proteinExistence type="predicted"/>
<organism evidence="1 4">
    <name type="scientific">Adineta steineri</name>
    <dbReference type="NCBI Taxonomy" id="433720"/>
    <lineage>
        <taxon>Eukaryota</taxon>
        <taxon>Metazoa</taxon>
        <taxon>Spiralia</taxon>
        <taxon>Gnathifera</taxon>
        <taxon>Rotifera</taxon>
        <taxon>Eurotatoria</taxon>
        <taxon>Bdelloidea</taxon>
        <taxon>Adinetida</taxon>
        <taxon>Adinetidae</taxon>
        <taxon>Adineta</taxon>
    </lineage>
</organism>
<evidence type="ECO:0000313" key="3">
    <source>
        <dbReference type="Proteomes" id="UP000663832"/>
    </source>
</evidence>
<evidence type="ECO:0000313" key="2">
    <source>
        <dbReference type="EMBL" id="CAF1638147.1"/>
    </source>
</evidence>
<comment type="caution">
    <text evidence="1">The sequence shown here is derived from an EMBL/GenBank/DDBJ whole genome shotgun (WGS) entry which is preliminary data.</text>
</comment>
<evidence type="ECO:0000313" key="1">
    <source>
        <dbReference type="EMBL" id="CAF1479282.1"/>
    </source>
</evidence>
<keyword evidence="3" id="KW-1185">Reference proteome</keyword>